<evidence type="ECO:0000256" key="1">
    <source>
        <dbReference type="SAM" id="MobiDB-lite"/>
    </source>
</evidence>
<dbReference type="SUPFAM" id="SSF69118">
    <property type="entry name" value="AhpD-like"/>
    <property type="match status" value="1"/>
</dbReference>
<reference evidence="3 4" key="1">
    <citation type="submission" date="2018-09" db="EMBL/GenBank/DDBJ databases">
        <authorList>
            <person name="Zhu H."/>
        </authorList>
    </citation>
    <scope>NUCLEOTIDE SEQUENCE [LARGE SCALE GENOMIC DNA]</scope>
    <source>
        <strain evidence="3 4">K2S05-167</strain>
    </source>
</reference>
<evidence type="ECO:0000313" key="4">
    <source>
        <dbReference type="Proteomes" id="UP000286287"/>
    </source>
</evidence>
<protein>
    <submittedName>
        <fullName evidence="3">Carboxymuconolactone decarboxylase family protein</fullName>
    </submittedName>
</protein>
<evidence type="ECO:0000313" key="3">
    <source>
        <dbReference type="EMBL" id="RJF71848.1"/>
    </source>
</evidence>
<dbReference type="AlphaFoldDB" id="A0A418V6V6"/>
<dbReference type="Pfam" id="PF02627">
    <property type="entry name" value="CMD"/>
    <property type="match status" value="1"/>
</dbReference>
<dbReference type="Proteomes" id="UP000286287">
    <property type="component" value="Unassembled WGS sequence"/>
</dbReference>
<organism evidence="3 4">
    <name type="scientific">Deinococcus cavernae</name>
    <dbReference type="NCBI Taxonomy" id="2320857"/>
    <lineage>
        <taxon>Bacteria</taxon>
        <taxon>Thermotogati</taxon>
        <taxon>Deinococcota</taxon>
        <taxon>Deinococci</taxon>
        <taxon>Deinococcales</taxon>
        <taxon>Deinococcaceae</taxon>
        <taxon>Deinococcus</taxon>
    </lineage>
</organism>
<dbReference type="InterPro" id="IPR003779">
    <property type="entry name" value="CMD-like"/>
</dbReference>
<dbReference type="PANTHER" id="PTHR33570:SF2">
    <property type="entry name" value="CARBOXYMUCONOLACTONE DECARBOXYLASE-LIKE DOMAIN-CONTAINING PROTEIN"/>
    <property type="match status" value="1"/>
</dbReference>
<feature type="domain" description="Carboxymuconolactone decarboxylase-like" evidence="2">
    <location>
        <begin position="36"/>
        <end position="117"/>
    </location>
</feature>
<evidence type="ECO:0000259" key="2">
    <source>
        <dbReference type="Pfam" id="PF02627"/>
    </source>
</evidence>
<feature type="region of interest" description="Disordered" evidence="1">
    <location>
        <begin position="130"/>
        <end position="149"/>
    </location>
</feature>
<name>A0A418V6V6_9DEIO</name>
<dbReference type="OrthoDB" id="9802489at2"/>
<dbReference type="EMBL" id="QYUJ01000014">
    <property type="protein sequence ID" value="RJF71848.1"/>
    <property type="molecule type" value="Genomic_DNA"/>
</dbReference>
<accession>A0A418V6V6</accession>
<dbReference type="PANTHER" id="PTHR33570">
    <property type="entry name" value="4-CARBOXYMUCONOLACTONE DECARBOXYLASE FAMILY PROTEIN"/>
    <property type="match status" value="1"/>
</dbReference>
<gene>
    <name evidence="3" type="ORF">D3875_10045</name>
</gene>
<dbReference type="InterPro" id="IPR052512">
    <property type="entry name" value="4CMD/NDH-1_regulator"/>
</dbReference>
<dbReference type="InterPro" id="IPR029032">
    <property type="entry name" value="AhpD-like"/>
</dbReference>
<dbReference type="GO" id="GO:0051920">
    <property type="term" value="F:peroxiredoxin activity"/>
    <property type="evidence" value="ECO:0007669"/>
    <property type="project" value="InterPro"/>
</dbReference>
<sequence length="149" mass="16928">MEQDKQDRGAGQKAREVIFGSQQERILERLQGLDSDLMAYIRDFAYDTVYERPGLDLKTKELMACVLLTSLGSPPELRTHLRGAMNAGASEQEVREVLLFCVPYLGFPRTVAAFEQLRGLLEHRERKVMHVKTSHPHGQEVDESTAEDQ</sequence>
<proteinExistence type="predicted"/>
<keyword evidence="4" id="KW-1185">Reference proteome</keyword>
<comment type="caution">
    <text evidence="3">The sequence shown here is derived from an EMBL/GenBank/DDBJ whole genome shotgun (WGS) entry which is preliminary data.</text>
</comment>
<dbReference type="RefSeq" id="WP_119763418.1">
    <property type="nucleotide sequence ID" value="NZ_QYUJ01000014.1"/>
</dbReference>
<dbReference type="Gene3D" id="1.20.1290.10">
    <property type="entry name" value="AhpD-like"/>
    <property type="match status" value="1"/>
</dbReference>